<evidence type="ECO:0000256" key="1">
    <source>
        <dbReference type="ARBA" id="ARBA00022574"/>
    </source>
</evidence>
<keyword evidence="5" id="KW-1185">Reference proteome</keyword>
<dbReference type="PANTHER" id="PTHR19879">
    <property type="entry name" value="TRANSCRIPTION INITIATION FACTOR TFIID"/>
    <property type="match status" value="1"/>
</dbReference>
<proteinExistence type="predicted"/>
<dbReference type="OrthoDB" id="277950at2"/>
<dbReference type="KEGG" id="lcre:Pla8534_38360"/>
<dbReference type="InterPro" id="IPR019775">
    <property type="entry name" value="WD40_repeat_CS"/>
</dbReference>
<organism evidence="4 5">
    <name type="scientific">Lignipirellula cremea</name>
    <dbReference type="NCBI Taxonomy" id="2528010"/>
    <lineage>
        <taxon>Bacteria</taxon>
        <taxon>Pseudomonadati</taxon>
        <taxon>Planctomycetota</taxon>
        <taxon>Planctomycetia</taxon>
        <taxon>Pirellulales</taxon>
        <taxon>Pirellulaceae</taxon>
        <taxon>Lignipirellula</taxon>
    </lineage>
</organism>
<feature type="repeat" description="WD" evidence="3">
    <location>
        <begin position="284"/>
        <end position="318"/>
    </location>
</feature>
<protein>
    <submittedName>
        <fullName evidence="4">WD domain, G-beta repeat</fullName>
    </submittedName>
</protein>
<dbReference type="InterPro" id="IPR015943">
    <property type="entry name" value="WD40/YVTN_repeat-like_dom_sf"/>
</dbReference>
<dbReference type="CDD" id="cd00200">
    <property type="entry name" value="WD40"/>
    <property type="match status" value="1"/>
</dbReference>
<dbReference type="Proteomes" id="UP000317648">
    <property type="component" value="Chromosome"/>
</dbReference>
<dbReference type="InterPro" id="IPR036322">
    <property type="entry name" value="WD40_repeat_dom_sf"/>
</dbReference>
<name>A0A518DW07_9BACT</name>
<keyword evidence="2" id="KW-0677">Repeat</keyword>
<sequence length="360" mass="38138">MMNRTTAQAYQSLAACLAVTGVLLLLPVAAGAEELELIASEPVVLVHPHINKSIGNPVHCLAFVRDGEFLATGAASGVLIWDVPTGQLKHTLAVDERAVDSLALHPDGSLLAAGGASGGIKIFDVRSFQTVRTLGPAPGAVRAMAFSPDGKLLATVSPNGQEEIGDEPFGVLLWKVATGELVRKIPLPTPDLGAVSLTFLPAGNQLLTAQDRTIRVIDLEQGDTVQTIERPDLPRTIGSLALSPDGRWLATGSLEPRVRLWDTQSWQQRTFDAHTEEPPPRSGLASIGLSPDGRFVLTGGMDCKACVWDAATGRRLLQLDARGDVSSRWITGVAMSPDNRLFAASHFGGTASLWRISAGK</sequence>
<gene>
    <name evidence="4" type="ORF">Pla8534_38360</name>
</gene>
<dbReference type="InterPro" id="IPR001680">
    <property type="entry name" value="WD40_rpt"/>
</dbReference>
<dbReference type="PROSITE" id="PS00678">
    <property type="entry name" value="WD_REPEATS_1"/>
    <property type="match status" value="1"/>
</dbReference>
<evidence type="ECO:0000313" key="4">
    <source>
        <dbReference type="EMBL" id="QDU96017.1"/>
    </source>
</evidence>
<feature type="repeat" description="WD" evidence="3">
    <location>
        <begin position="92"/>
        <end position="133"/>
    </location>
</feature>
<evidence type="ECO:0000256" key="2">
    <source>
        <dbReference type="ARBA" id="ARBA00022737"/>
    </source>
</evidence>
<dbReference type="PANTHER" id="PTHR19879:SF9">
    <property type="entry name" value="TRANSCRIPTION INITIATION FACTOR TFIID SUBUNIT 5"/>
    <property type="match status" value="1"/>
</dbReference>
<accession>A0A518DW07</accession>
<dbReference type="EMBL" id="CP036433">
    <property type="protein sequence ID" value="QDU96017.1"/>
    <property type="molecule type" value="Genomic_DNA"/>
</dbReference>
<evidence type="ECO:0000256" key="3">
    <source>
        <dbReference type="PROSITE-ProRule" id="PRU00221"/>
    </source>
</evidence>
<dbReference type="AlphaFoldDB" id="A0A518DW07"/>
<evidence type="ECO:0000313" key="5">
    <source>
        <dbReference type="Proteomes" id="UP000317648"/>
    </source>
</evidence>
<dbReference type="SMART" id="SM00320">
    <property type="entry name" value="WD40"/>
    <property type="match status" value="7"/>
</dbReference>
<dbReference type="PROSITE" id="PS50082">
    <property type="entry name" value="WD_REPEATS_2"/>
    <property type="match status" value="3"/>
</dbReference>
<reference evidence="4 5" key="1">
    <citation type="submission" date="2019-02" db="EMBL/GenBank/DDBJ databases">
        <title>Deep-cultivation of Planctomycetes and their phenomic and genomic characterization uncovers novel biology.</title>
        <authorList>
            <person name="Wiegand S."/>
            <person name="Jogler M."/>
            <person name="Boedeker C."/>
            <person name="Pinto D."/>
            <person name="Vollmers J."/>
            <person name="Rivas-Marin E."/>
            <person name="Kohn T."/>
            <person name="Peeters S.H."/>
            <person name="Heuer A."/>
            <person name="Rast P."/>
            <person name="Oberbeckmann S."/>
            <person name="Bunk B."/>
            <person name="Jeske O."/>
            <person name="Meyerdierks A."/>
            <person name="Storesund J.E."/>
            <person name="Kallscheuer N."/>
            <person name="Luecker S."/>
            <person name="Lage O.M."/>
            <person name="Pohl T."/>
            <person name="Merkel B.J."/>
            <person name="Hornburger P."/>
            <person name="Mueller R.-W."/>
            <person name="Bruemmer F."/>
            <person name="Labrenz M."/>
            <person name="Spormann A.M."/>
            <person name="Op den Camp H."/>
            <person name="Overmann J."/>
            <person name="Amann R."/>
            <person name="Jetten M.S.M."/>
            <person name="Mascher T."/>
            <person name="Medema M.H."/>
            <person name="Devos D.P."/>
            <person name="Kaster A.-K."/>
            <person name="Ovreas L."/>
            <person name="Rohde M."/>
            <person name="Galperin M.Y."/>
            <person name="Jogler C."/>
        </authorList>
    </citation>
    <scope>NUCLEOTIDE SEQUENCE [LARGE SCALE GENOMIC DNA]</scope>
    <source>
        <strain evidence="4 5">Pla85_3_4</strain>
    </source>
</reference>
<dbReference type="PROSITE" id="PS51257">
    <property type="entry name" value="PROKAR_LIPOPROTEIN"/>
    <property type="match status" value="1"/>
</dbReference>
<dbReference type="SUPFAM" id="SSF50978">
    <property type="entry name" value="WD40 repeat-like"/>
    <property type="match status" value="1"/>
</dbReference>
<feature type="repeat" description="WD" evidence="3">
    <location>
        <begin position="237"/>
        <end position="265"/>
    </location>
</feature>
<dbReference type="Gene3D" id="2.130.10.10">
    <property type="entry name" value="YVTN repeat-like/Quinoprotein amine dehydrogenase"/>
    <property type="match status" value="2"/>
</dbReference>
<dbReference type="RefSeq" id="WP_145054694.1">
    <property type="nucleotide sequence ID" value="NZ_CP036433.1"/>
</dbReference>
<keyword evidence="1 3" id="KW-0853">WD repeat</keyword>
<dbReference type="Pfam" id="PF00400">
    <property type="entry name" value="WD40"/>
    <property type="match status" value="6"/>
</dbReference>